<sequence length="852" mass="95973">MVTDKQLSPIGGSSVPVPNRMLRLLKKATSISDLCPGSREADGEDLEKDGIEKDEMRSDLEGLGVEEGVNARKALDFDSVPELSPVIEDLGEKSEEAISEMETREETRVSEIDSASEESGEKIEEEICEMETRDSESSVPEIDPASEEMSEGGEEEIPEMKTRVSESSVPEIDPAIEDLGEKIEEEISDLETREETRVSESSESEESGEKGDEEVVEMETEEEIINVWGSKGVRKKRSVVLEASDSQGKEAKRSKKKTVDFDELPASMNMTKKERREYLDQLRAENQRLLRETRDAAFEPVPLVRKPISSVLEKIRLRKEEISKQFLSRKKSNSKDIDDGPYGEDVNDFEEVVIEEENEDVNLEFTSNQNPDGEDCLEDSAGPLGKSDSPTNKKAESNSTHQDPSLRSQTTNFGEELLEKTSTRSVEEVMAPPSVPANNLKRNPSPAPDNSEEAEYTKESYDPETHDSSPGDPVRKFIDEVAEEEDDSDNDLLRFEDDDDDEEEDEEDDDLRDMIASQFKEDPSDKYKRNELHQKWLEQQDAAGTEKLLHKLKRGLQQDETSLFEDEDDDADGEEMAEEAADDEEVTKPEASEDENEEDPSHATSMRMRIKKIKEMIPLMFTDKDDVYVSSDDEETEKKLIQQRLYKKRLEQKAKLSSSTGNENSEEILRHIKKPEIGKKAKTSFKDRALMGINKNPAASKSSFLGKLTKSSISEGSRKRGSNVVRGYIFERDDSNSKSLNSVPEEPSVPETIVQEKSRPRRAPAKFTASQSQERSTTSQATTVEEEKSTRQRTTLYEILKMSSKKTSFTTGETVISSSHTESIFAAFKLDTKPVKSNPQVNTLFLLSNLFL</sequence>
<feature type="compositionally biased region" description="Basic and acidic residues" evidence="1">
    <location>
        <begin position="667"/>
        <end position="689"/>
    </location>
</feature>
<proteinExistence type="predicted"/>
<dbReference type="AlphaFoldDB" id="A0A3P6H350"/>
<accession>A0A3P6H350</accession>
<evidence type="ECO:0000256" key="1">
    <source>
        <dbReference type="SAM" id="MobiDB-lite"/>
    </source>
</evidence>
<feature type="compositionally biased region" description="Polar residues" evidence="1">
    <location>
        <begin position="397"/>
        <end position="413"/>
    </location>
</feature>
<feature type="compositionally biased region" description="Basic and acidic residues" evidence="1">
    <location>
        <begin position="90"/>
        <end position="111"/>
    </location>
</feature>
<feature type="compositionally biased region" description="Basic and acidic residues" evidence="1">
    <location>
        <begin position="417"/>
        <end position="427"/>
    </location>
</feature>
<evidence type="ECO:0000313" key="2">
    <source>
        <dbReference type="EMBL" id="VDD64494.1"/>
    </source>
</evidence>
<feature type="compositionally biased region" description="Polar residues" evidence="1">
    <location>
        <begin position="697"/>
        <end position="715"/>
    </location>
</feature>
<evidence type="ECO:0008006" key="3">
    <source>
        <dbReference type="Google" id="ProtNLM"/>
    </source>
</evidence>
<gene>
    <name evidence="2" type="ORF">BOLC6T39947H</name>
</gene>
<feature type="compositionally biased region" description="Polar residues" evidence="1">
    <location>
        <begin position="768"/>
        <end position="783"/>
    </location>
</feature>
<feature type="region of interest" description="Disordered" evidence="1">
    <location>
        <begin position="87"/>
        <end position="220"/>
    </location>
</feature>
<feature type="compositionally biased region" description="Basic and acidic residues" evidence="1">
    <location>
        <begin position="48"/>
        <end position="60"/>
    </location>
</feature>
<feature type="compositionally biased region" description="Basic and acidic residues" evidence="1">
    <location>
        <begin position="519"/>
        <end position="533"/>
    </location>
</feature>
<feature type="compositionally biased region" description="Acidic residues" evidence="1">
    <location>
        <begin position="144"/>
        <end position="157"/>
    </location>
</feature>
<dbReference type="PANTHER" id="PTHR36005:SF1">
    <property type="entry name" value="DNA LIGASE-LIKE PROTEIN"/>
    <property type="match status" value="1"/>
</dbReference>
<feature type="region of interest" description="Disordered" evidence="1">
    <location>
        <begin position="326"/>
        <end position="533"/>
    </location>
</feature>
<dbReference type="PANTHER" id="PTHR36005">
    <property type="entry name" value="DNA LIGASE-LIKE PROTEIN"/>
    <property type="match status" value="1"/>
</dbReference>
<feature type="region of interest" description="Disordered" evidence="1">
    <location>
        <begin position="651"/>
        <end position="792"/>
    </location>
</feature>
<name>A0A3P6H350_BRAOL</name>
<feature type="region of interest" description="Disordered" evidence="1">
    <location>
        <begin position="551"/>
        <end position="609"/>
    </location>
</feature>
<feature type="region of interest" description="Disordered" evidence="1">
    <location>
        <begin position="241"/>
        <end position="274"/>
    </location>
</feature>
<feature type="compositionally biased region" description="Acidic residues" evidence="1">
    <location>
        <begin position="174"/>
        <end position="189"/>
    </location>
</feature>
<reference evidence="2" key="1">
    <citation type="submission" date="2018-11" db="EMBL/GenBank/DDBJ databases">
        <authorList>
            <consortium name="Genoscope - CEA"/>
            <person name="William W."/>
        </authorList>
    </citation>
    <scope>NUCLEOTIDE SEQUENCE</scope>
</reference>
<feature type="compositionally biased region" description="Acidic residues" evidence="1">
    <location>
        <begin position="562"/>
        <end position="585"/>
    </location>
</feature>
<feature type="compositionally biased region" description="Acidic residues" evidence="1">
    <location>
        <begin position="114"/>
        <end position="129"/>
    </location>
</feature>
<feature type="compositionally biased region" description="Acidic residues" evidence="1">
    <location>
        <begin position="202"/>
        <end position="220"/>
    </location>
</feature>
<organism evidence="2">
    <name type="scientific">Brassica oleracea</name>
    <name type="common">Wild cabbage</name>
    <dbReference type="NCBI Taxonomy" id="3712"/>
    <lineage>
        <taxon>Eukaryota</taxon>
        <taxon>Viridiplantae</taxon>
        <taxon>Streptophyta</taxon>
        <taxon>Embryophyta</taxon>
        <taxon>Tracheophyta</taxon>
        <taxon>Spermatophyta</taxon>
        <taxon>Magnoliopsida</taxon>
        <taxon>eudicotyledons</taxon>
        <taxon>Gunneridae</taxon>
        <taxon>Pentapetalae</taxon>
        <taxon>rosids</taxon>
        <taxon>malvids</taxon>
        <taxon>Brassicales</taxon>
        <taxon>Brassicaceae</taxon>
        <taxon>Brassiceae</taxon>
        <taxon>Brassica</taxon>
    </lineage>
</organism>
<feature type="compositionally biased region" description="Basic and acidic residues" evidence="1">
    <location>
        <begin position="190"/>
        <end position="200"/>
    </location>
</feature>
<protein>
    <recommendedName>
        <fullName evidence="3">DNA replication checkpoint mediator MRC1 domain-containing protein</fullName>
    </recommendedName>
</protein>
<feature type="compositionally biased region" description="Acidic residues" evidence="1">
    <location>
        <begin position="480"/>
        <end position="511"/>
    </location>
</feature>
<dbReference type="EMBL" id="LR031880">
    <property type="protein sequence ID" value="VDD64494.1"/>
    <property type="molecule type" value="Genomic_DNA"/>
</dbReference>
<feature type="region of interest" description="Disordered" evidence="1">
    <location>
        <begin position="33"/>
        <end position="64"/>
    </location>
</feature>
<feature type="compositionally biased region" description="Basic and acidic residues" evidence="1">
    <location>
        <begin position="455"/>
        <end position="479"/>
    </location>
</feature>
<feature type="compositionally biased region" description="Acidic residues" evidence="1">
    <location>
        <begin position="339"/>
        <end position="362"/>
    </location>
</feature>